<keyword evidence="4" id="KW-1185">Reference proteome</keyword>
<dbReference type="InterPro" id="IPR017853">
    <property type="entry name" value="GH"/>
</dbReference>
<feature type="signal peptide" evidence="1">
    <location>
        <begin position="1"/>
        <end position="19"/>
    </location>
</feature>
<dbReference type="InterPro" id="IPR031728">
    <property type="entry name" value="GlcAase_C"/>
</dbReference>
<dbReference type="Proteomes" id="UP000184330">
    <property type="component" value="Unassembled WGS sequence"/>
</dbReference>
<dbReference type="PANTHER" id="PTHR36183:SF2">
    <property type="entry name" value="BETA-GLUCURONIDASE C-TERMINAL DOMAIN-CONTAINING PROTEIN"/>
    <property type="match status" value="1"/>
</dbReference>
<gene>
    <name evidence="3" type="ORF">PAC_16375</name>
</gene>
<accession>A0A1L7XN89</accession>
<evidence type="ECO:0000313" key="3">
    <source>
        <dbReference type="EMBL" id="CZR66474.1"/>
    </source>
</evidence>
<dbReference type="EMBL" id="FJOG01000037">
    <property type="protein sequence ID" value="CZR66474.1"/>
    <property type="molecule type" value="Genomic_DNA"/>
</dbReference>
<dbReference type="InterPro" id="IPR052974">
    <property type="entry name" value="GH79_Enzymes"/>
</dbReference>
<evidence type="ECO:0000256" key="1">
    <source>
        <dbReference type="SAM" id="SignalP"/>
    </source>
</evidence>
<name>A0A1L7XN89_9HELO</name>
<dbReference type="PANTHER" id="PTHR36183">
    <property type="entry name" value="BETA-GLUCURONIDASE"/>
    <property type="match status" value="1"/>
</dbReference>
<dbReference type="Pfam" id="PF16862">
    <property type="entry name" value="Glyco_hydro_79C"/>
    <property type="match status" value="1"/>
</dbReference>
<dbReference type="AlphaFoldDB" id="A0A1L7XN89"/>
<sequence>MYSSTLPLLPLLFSTLSSCTLVADREYARASSAVPISKTIVSLSIEFCYIVDYLGDIKGSNKLSKRLLQNIQDITGEPPIIRIGGHTQEVARYCSPCTQTLTNVFVPGNLEAVNITYNKDLFSVLNNNVPSNQKLIFGLNLGQNVESFPQAEVDAAEKYLRNSRILSYELGNEPDFYGTSQRPGQWNVQTYTAQIIDWIKQIQSITKTKHGWQVGALAQLPIYQGNFSIPELNTLGVPQNIKPLASYSSHTYPYSICDPTRAGLVSLVGLMNHSTTVTFFQQWIPSIQAAKNANTLFYMGETGSVSCHGKEGVSNTMGAALWELDYVLNGAVLGMDGIFFHMGTPFFYSMWQPVEYNGTAAKVYPTYNALIVMAITLSNLKSPYVASVPSPSGLPNMAIYALYPSKPAFSSTAPAKLILLNMSYYSLNSTSPRPTEKVNVADILESTNLRVTRFTAAGADAVSGATFGGQSWENDGVVSGKKVYEQAEGGVVEVGNSEGVVVEVI</sequence>
<evidence type="ECO:0000259" key="2">
    <source>
        <dbReference type="Pfam" id="PF16862"/>
    </source>
</evidence>
<dbReference type="OrthoDB" id="2831684at2759"/>
<feature type="domain" description="Beta-glucuronidase C-terminal" evidence="2">
    <location>
        <begin position="409"/>
        <end position="500"/>
    </location>
</feature>
<keyword evidence="1" id="KW-0732">Signal</keyword>
<evidence type="ECO:0000313" key="4">
    <source>
        <dbReference type="Proteomes" id="UP000184330"/>
    </source>
</evidence>
<proteinExistence type="predicted"/>
<feature type="chain" id="PRO_5009875296" description="Beta-glucuronidase C-terminal domain-containing protein" evidence="1">
    <location>
        <begin position="20"/>
        <end position="505"/>
    </location>
</feature>
<dbReference type="Gene3D" id="3.20.20.80">
    <property type="entry name" value="Glycosidases"/>
    <property type="match status" value="1"/>
</dbReference>
<reference evidence="3 4" key="1">
    <citation type="submission" date="2016-03" db="EMBL/GenBank/DDBJ databases">
        <authorList>
            <person name="Ploux O."/>
        </authorList>
    </citation>
    <scope>NUCLEOTIDE SEQUENCE [LARGE SCALE GENOMIC DNA]</scope>
    <source>
        <strain evidence="3 4">UAMH 11012</strain>
    </source>
</reference>
<dbReference type="SUPFAM" id="SSF51445">
    <property type="entry name" value="(Trans)glycosidases"/>
    <property type="match status" value="1"/>
</dbReference>
<organism evidence="3 4">
    <name type="scientific">Phialocephala subalpina</name>
    <dbReference type="NCBI Taxonomy" id="576137"/>
    <lineage>
        <taxon>Eukaryota</taxon>
        <taxon>Fungi</taxon>
        <taxon>Dikarya</taxon>
        <taxon>Ascomycota</taxon>
        <taxon>Pezizomycotina</taxon>
        <taxon>Leotiomycetes</taxon>
        <taxon>Helotiales</taxon>
        <taxon>Mollisiaceae</taxon>
        <taxon>Phialocephala</taxon>
        <taxon>Phialocephala fortinii species complex</taxon>
    </lineage>
</organism>
<protein>
    <recommendedName>
        <fullName evidence="2">Beta-glucuronidase C-terminal domain-containing protein</fullName>
    </recommendedName>
</protein>